<dbReference type="EMBL" id="KN847907">
    <property type="protein sequence ID" value="KIR39347.1"/>
    <property type="molecule type" value="Genomic_DNA"/>
</dbReference>
<dbReference type="InterPro" id="IPR050307">
    <property type="entry name" value="Sterol_Desaturase_Related"/>
</dbReference>
<evidence type="ECO:0000256" key="5">
    <source>
        <dbReference type="SAM" id="Phobius"/>
    </source>
</evidence>
<evidence type="ECO:0000313" key="7">
    <source>
        <dbReference type="EMBL" id="KIR39347.1"/>
    </source>
</evidence>
<sequence length="346" mass="40515">MASLFPYQHAYSHNSTMLSSIIPTALHAPFYHTTRPNLLPFMSDKHLSLAAPVLAYWLYSFFFHFLDTARFAYFEKRRIHDSPEVLARNKVTVMQVIKAVILQHVIQTVLGIFWLEDDEAIFRREVMKDHLAAMSNLSPWVADGVLLVLGRRVGEQVLKRNGEAIVRWMYWWGIPALQMLLAFFVIDTWQYFWHRSMHINHWLYRNFHSHHHRLYAPYAFGALYNHPVEGFILDTLGAAIAEEVSFMTIRQATLLFTVSTLKTVDDHCGYRLWWDPCQLFFANNADYHDIHHQGYGIKSNFSQPFFTNWDKLLGTRMTREEANSKGRWRGVGDEHILEQGPAKKLD</sequence>
<evidence type="ECO:0000313" key="8">
    <source>
        <dbReference type="Proteomes" id="UP000053392"/>
    </source>
</evidence>
<evidence type="ECO:0000256" key="4">
    <source>
        <dbReference type="ARBA" id="ARBA00023136"/>
    </source>
</evidence>
<dbReference type="Proteomes" id="UP000053392">
    <property type="component" value="Unassembled WGS sequence"/>
</dbReference>
<dbReference type="HOGENOM" id="CLU_043293_1_1_1"/>
<dbReference type="GO" id="GO:0016491">
    <property type="term" value="F:oxidoreductase activity"/>
    <property type="evidence" value="ECO:0007669"/>
    <property type="project" value="InterPro"/>
</dbReference>
<feature type="transmembrane region" description="Helical" evidence="5">
    <location>
        <begin position="47"/>
        <end position="66"/>
    </location>
</feature>
<dbReference type="GO" id="GO:0005506">
    <property type="term" value="F:iron ion binding"/>
    <property type="evidence" value="ECO:0007669"/>
    <property type="project" value="InterPro"/>
</dbReference>
<dbReference type="PANTHER" id="PTHR11863">
    <property type="entry name" value="STEROL DESATURASE"/>
    <property type="match status" value="1"/>
</dbReference>
<evidence type="ECO:0000256" key="3">
    <source>
        <dbReference type="ARBA" id="ARBA00022989"/>
    </source>
</evidence>
<feature type="transmembrane region" description="Helical" evidence="5">
    <location>
        <begin position="169"/>
        <end position="189"/>
    </location>
</feature>
<dbReference type="Pfam" id="PF04116">
    <property type="entry name" value="FA_hydroxylase"/>
    <property type="match status" value="1"/>
</dbReference>
<keyword evidence="2 5" id="KW-0812">Transmembrane</keyword>
<dbReference type="GO" id="GO:0008610">
    <property type="term" value="P:lipid biosynthetic process"/>
    <property type="evidence" value="ECO:0007669"/>
    <property type="project" value="InterPro"/>
</dbReference>
<organism evidence="7 8">
    <name type="scientific">Cryptococcus deuterogattii Ram5</name>
    <dbReference type="NCBI Taxonomy" id="1296110"/>
    <lineage>
        <taxon>Eukaryota</taxon>
        <taxon>Fungi</taxon>
        <taxon>Dikarya</taxon>
        <taxon>Basidiomycota</taxon>
        <taxon>Agaricomycotina</taxon>
        <taxon>Tremellomycetes</taxon>
        <taxon>Tremellales</taxon>
        <taxon>Cryptococcaceae</taxon>
        <taxon>Cryptococcus</taxon>
        <taxon>Cryptococcus gattii species complex</taxon>
    </lineage>
</organism>
<name>A0A0D0T0Y2_9TREE</name>
<feature type="domain" description="Fatty acid hydroxylase" evidence="6">
    <location>
        <begin position="179"/>
        <end position="315"/>
    </location>
</feature>
<evidence type="ECO:0000256" key="1">
    <source>
        <dbReference type="ARBA" id="ARBA00004370"/>
    </source>
</evidence>
<dbReference type="InterPro" id="IPR006694">
    <property type="entry name" value="Fatty_acid_hydroxylase"/>
</dbReference>
<dbReference type="AlphaFoldDB" id="A0A0D0T0Y2"/>
<dbReference type="GO" id="GO:0016020">
    <property type="term" value="C:membrane"/>
    <property type="evidence" value="ECO:0007669"/>
    <property type="project" value="UniProtKB-SubCell"/>
</dbReference>
<comment type="subcellular location">
    <subcellularLocation>
        <location evidence="1">Membrane</location>
    </subcellularLocation>
</comment>
<proteinExistence type="predicted"/>
<accession>A0A0D0T0Y2</accession>
<evidence type="ECO:0000259" key="6">
    <source>
        <dbReference type="Pfam" id="PF04116"/>
    </source>
</evidence>
<keyword evidence="8" id="KW-1185">Reference proteome</keyword>
<evidence type="ECO:0000256" key="2">
    <source>
        <dbReference type="ARBA" id="ARBA00022692"/>
    </source>
</evidence>
<gene>
    <name evidence="7" type="ORF">I313_04948</name>
</gene>
<keyword evidence="4 5" id="KW-0472">Membrane</keyword>
<protein>
    <submittedName>
        <fullName evidence="7">C4-hydroxylase</fullName>
    </submittedName>
</protein>
<reference evidence="7 8" key="1">
    <citation type="submission" date="2015-01" db="EMBL/GenBank/DDBJ databases">
        <title>The Genome Sequence of Cryptococcus gattii Ram5.</title>
        <authorList>
            <consortium name="The Broad Institute Genomics Platform"/>
            <person name="Cuomo C."/>
            <person name="Litvintseva A."/>
            <person name="Chen Y."/>
            <person name="Heitman J."/>
            <person name="Sun S."/>
            <person name="Springer D."/>
            <person name="Dromer F."/>
            <person name="Young S."/>
            <person name="Zeng Q."/>
            <person name="Gargeya S."/>
            <person name="Abouelleil A."/>
            <person name="Alvarado L."/>
            <person name="Chapman S.B."/>
            <person name="Gainer-Dewar J."/>
            <person name="Goldberg J."/>
            <person name="Griggs A."/>
            <person name="Gujja S."/>
            <person name="Hansen M."/>
            <person name="Howarth C."/>
            <person name="Imamovic A."/>
            <person name="Larimer J."/>
            <person name="Murphy C."/>
            <person name="Naylor J."/>
            <person name="Pearson M."/>
            <person name="Priest M."/>
            <person name="Roberts A."/>
            <person name="Saif S."/>
            <person name="Shea T."/>
            <person name="Sykes S."/>
            <person name="Wortman J."/>
            <person name="Nusbaum C."/>
            <person name="Birren B."/>
        </authorList>
    </citation>
    <scope>NUCLEOTIDE SEQUENCE [LARGE SCALE GENOMIC DNA]</scope>
    <source>
        <strain evidence="7 8">Ram5</strain>
    </source>
</reference>
<dbReference type="OrthoDB" id="408954at2759"/>
<keyword evidence="3 5" id="KW-1133">Transmembrane helix</keyword>